<dbReference type="EMBL" id="NHOA01000086">
    <property type="protein sequence ID" value="PHQ38582.1"/>
    <property type="molecule type" value="Genomic_DNA"/>
</dbReference>
<name>A0A2G1WHW2_9EURY</name>
<dbReference type="Proteomes" id="UP000222824">
    <property type="component" value="Unassembled WGS sequence"/>
</dbReference>
<proteinExistence type="predicted"/>
<organism evidence="2 3">
    <name type="scientific">Halorubrum persicum</name>
    <dbReference type="NCBI Taxonomy" id="1383844"/>
    <lineage>
        <taxon>Archaea</taxon>
        <taxon>Methanobacteriati</taxon>
        <taxon>Methanobacteriota</taxon>
        <taxon>Stenosarchaea group</taxon>
        <taxon>Halobacteria</taxon>
        <taxon>Halobacteriales</taxon>
        <taxon>Haloferacaceae</taxon>
        <taxon>Halorubrum</taxon>
    </lineage>
</organism>
<evidence type="ECO:0000313" key="3">
    <source>
        <dbReference type="Proteomes" id="UP000222824"/>
    </source>
</evidence>
<feature type="compositionally biased region" description="Basic residues" evidence="1">
    <location>
        <begin position="75"/>
        <end position="96"/>
    </location>
</feature>
<reference evidence="2 3" key="1">
    <citation type="journal article" date="2014" name="Front. Microbiol.">
        <title>Population and genomic analysis of the genus Halorubrum.</title>
        <authorList>
            <person name="Fullmer M.S."/>
            <person name="Soucy S.M."/>
            <person name="Swithers K.S."/>
            <person name="Makkay A.M."/>
            <person name="Wheeler R."/>
            <person name="Ventosa A."/>
            <person name="Gogarten J.P."/>
            <person name="Papke R.T."/>
        </authorList>
    </citation>
    <scope>NUCLEOTIDE SEQUENCE [LARGE SCALE GENOMIC DNA]</scope>
    <source>
        <strain evidence="2 3">C49</strain>
    </source>
</reference>
<dbReference type="Gene3D" id="3.30.1310.20">
    <property type="entry name" value="PRTase-like"/>
    <property type="match status" value="1"/>
</dbReference>
<feature type="region of interest" description="Disordered" evidence="1">
    <location>
        <begin position="44"/>
        <end position="96"/>
    </location>
</feature>
<dbReference type="RefSeq" id="WP_099255638.1">
    <property type="nucleotide sequence ID" value="NZ_NHOA01000086.1"/>
</dbReference>
<sequence>MVAKKIALPSNPEHAVGAVTADGAAWYDDEVIRRLGLDEGALEPERERARRRAEEKRDAFLDGRTPPTPPARPVSRWRFRWRRRRPSPNSRRKPTT</sequence>
<evidence type="ECO:0000256" key="1">
    <source>
        <dbReference type="SAM" id="MobiDB-lite"/>
    </source>
</evidence>
<feature type="compositionally biased region" description="Basic and acidic residues" evidence="1">
    <location>
        <begin position="44"/>
        <end position="61"/>
    </location>
</feature>
<dbReference type="AlphaFoldDB" id="A0A2G1WHW2"/>
<comment type="caution">
    <text evidence="2">The sequence shown here is derived from an EMBL/GenBank/DDBJ whole genome shotgun (WGS) entry which is preliminary data.</text>
</comment>
<dbReference type="OrthoDB" id="56536at2157"/>
<gene>
    <name evidence="2" type="ORF">DJ69_10840</name>
</gene>
<evidence type="ECO:0000313" key="2">
    <source>
        <dbReference type="EMBL" id="PHQ38582.1"/>
    </source>
</evidence>
<keyword evidence="3" id="KW-1185">Reference proteome</keyword>
<protein>
    <submittedName>
        <fullName evidence="2">Uncharacterized protein</fullName>
    </submittedName>
</protein>
<accession>A0A2G1WHW2</accession>